<reference evidence="3" key="1">
    <citation type="submission" date="2020-09" db="EMBL/GenBank/DDBJ databases">
        <title>Hoyosella lacisalsi sp. nov., a halotolerant actinobacterium isolated from soil of Lake Gudzhirganskoe.</title>
        <authorList>
            <person name="Yang Q."/>
            <person name="Guo P.Y."/>
            <person name="Liu S.W."/>
            <person name="Li F.N."/>
            <person name="Sun C.H."/>
        </authorList>
    </citation>
    <scope>NUCLEOTIDE SEQUENCE</scope>
    <source>
        <strain evidence="3">G463</strain>
    </source>
</reference>
<organism evidence="3 4">
    <name type="scientific">Lolliginicoccus lacisalsi</name>
    <dbReference type="NCBI Taxonomy" id="2742202"/>
    <lineage>
        <taxon>Bacteria</taxon>
        <taxon>Bacillati</taxon>
        <taxon>Actinomycetota</taxon>
        <taxon>Actinomycetes</taxon>
        <taxon>Mycobacteriales</taxon>
        <taxon>Hoyosellaceae</taxon>
        <taxon>Lolliginicoccus</taxon>
    </lineage>
</organism>
<dbReference type="PANTHER" id="PTHR34853:SF1">
    <property type="entry name" value="LIPASE 5"/>
    <property type="match status" value="1"/>
</dbReference>
<proteinExistence type="predicted"/>
<keyword evidence="2" id="KW-0732">Signal</keyword>
<dbReference type="AlphaFoldDB" id="A0A927JAM5"/>
<comment type="caution">
    <text evidence="3">The sequence shown here is derived from an EMBL/GenBank/DDBJ whole genome shotgun (WGS) entry which is preliminary data.</text>
</comment>
<dbReference type="RefSeq" id="WP_192038244.1">
    <property type="nucleotide sequence ID" value="NZ_JACYWE010000002.1"/>
</dbReference>
<dbReference type="GO" id="GO:0016042">
    <property type="term" value="P:lipid catabolic process"/>
    <property type="evidence" value="ECO:0007669"/>
    <property type="project" value="InterPro"/>
</dbReference>
<feature type="signal peptide" evidence="2">
    <location>
        <begin position="1"/>
        <end position="19"/>
    </location>
</feature>
<evidence type="ECO:0000256" key="2">
    <source>
        <dbReference type="SAM" id="SignalP"/>
    </source>
</evidence>
<dbReference type="EMBL" id="JACYWE010000002">
    <property type="protein sequence ID" value="MBD8505781.1"/>
    <property type="molecule type" value="Genomic_DNA"/>
</dbReference>
<dbReference type="Pfam" id="PF03583">
    <property type="entry name" value="LIP"/>
    <property type="match status" value="1"/>
</dbReference>
<accession>A0A927JAM5</accession>
<evidence type="ECO:0000256" key="1">
    <source>
        <dbReference type="SAM" id="MobiDB-lite"/>
    </source>
</evidence>
<keyword evidence="4" id="KW-1185">Reference proteome</keyword>
<dbReference type="InterPro" id="IPR029058">
    <property type="entry name" value="AB_hydrolase_fold"/>
</dbReference>
<dbReference type="InterPro" id="IPR005152">
    <property type="entry name" value="Lipase_secreted"/>
</dbReference>
<evidence type="ECO:0000313" key="3">
    <source>
        <dbReference type="EMBL" id="MBD8505781.1"/>
    </source>
</evidence>
<dbReference type="Gene3D" id="3.40.50.1820">
    <property type="entry name" value="alpha/beta hydrolase"/>
    <property type="match status" value="2"/>
</dbReference>
<feature type="region of interest" description="Disordered" evidence="1">
    <location>
        <begin position="23"/>
        <end position="62"/>
    </location>
</feature>
<dbReference type="PIRSF" id="PIRSF029171">
    <property type="entry name" value="Esterase_LipA"/>
    <property type="match status" value="1"/>
</dbReference>
<dbReference type="SUPFAM" id="SSF53474">
    <property type="entry name" value="alpha/beta-Hydrolases"/>
    <property type="match status" value="1"/>
</dbReference>
<dbReference type="Proteomes" id="UP000642993">
    <property type="component" value="Unassembled WGS sequence"/>
</dbReference>
<evidence type="ECO:0000313" key="4">
    <source>
        <dbReference type="Proteomes" id="UP000642993"/>
    </source>
</evidence>
<feature type="chain" id="PRO_5039233524" evidence="2">
    <location>
        <begin position="20"/>
        <end position="418"/>
    </location>
</feature>
<protein>
    <submittedName>
        <fullName evidence="3">Lipase</fullName>
    </submittedName>
</protein>
<name>A0A927JAM5_9ACTN</name>
<sequence length="418" mass="43193">MNHLSSRAALAVLAATLLAGCTADPDRDAARGSDPTGPDVGPSASEPPRGPYSIAATDADERGSIVESTPLDSLDPLIAQRASDAQRVTYRSPSGIDGTATSVTAAILTPTGTPPEGGWPILAYGHGTTGVAAQCGPSQARDLLGQGTRIAAYLDAGYAVAATDYEGLDGIPAPDGPDHPYLEPVTTAYNMIDAVRAARAINDELSDQWASIGVSQGGQAAWAALEAAPHYGDGLSFVGGVAIAPAADLTPITDGPPPWSLGPFQLGLLPYVLDGYRAVDPSLDFDDYLRGSLADGFGALDGCTSTTGFASALTILGSTPDEVGPFTEEAAADIRDWLERNALPLDPTDEPLLVLYGDRDTVIPAAWTEEAVQRACAEGMTVDARLIPGADHFSIGQTDVMIDWLDERFDGQPAASTC</sequence>
<gene>
    <name evidence="3" type="ORF">HT102_04690</name>
</gene>
<dbReference type="GO" id="GO:0004806">
    <property type="term" value="F:triacylglycerol lipase activity"/>
    <property type="evidence" value="ECO:0007669"/>
    <property type="project" value="InterPro"/>
</dbReference>
<dbReference type="PROSITE" id="PS51257">
    <property type="entry name" value="PROKAR_LIPOPROTEIN"/>
    <property type="match status" value="1"/>
</dbReference>
<dbReference type="PANTHER" id="PTHR34853">
    <property type="match status" value="1"/>
</dbReference>